<keyword evidence="4" id="KW-1185">Reference proteome</keyword>
<proteinExistence type="predicted"/>
<dbReference type="EMBL" id="LGUS01000197">
    <property type="protein sequence ID" value="KOG31371.1"/>
    <property type="molecule type" value="Genomic_DNA"/>
</dbReference>
<name>A0A0L8KZW0_9ACTN</name>
<reference evidence="4" key="1">
    <citation type="submission" date="2015-07" db="EMBL/GenBank/DDBJ databases">
        <authorList>
            <person name="Ju K.-S."/>
            <person name="Doroghazi J.R."/>
            <person name="Metcalf W.W."/>
        </authorList>
    </citation>
    <scope>NUCLEOTIDE SEQUENCE [LARGE SCALE GENOMIC DNA]</scope>
    <source>
        <strain evidence="4">NRRL 2290</strain>
    </source>
</reference>
<dbReference type="eggNOG" id="ENOG5033CXJ">
    <property type="taxonomic scope" value="Bacteria"/>
</dbReference>
<keyword evidence="2" id="KW-0732">Signal</keyword>
<evidence type="ECO:0000256" key="2">
    <source>
        <dbReference type="SAM" id="SignalP"/>
    </source>
</evidence>
<dbReference type="Proteomes" id="UP000037251">
    <property type="component" value="Unassembled WGS sequence"/>
</dbReference>
<feature type="region of interest" description="Disordered" evidence="1">
    <location>
        <begin position="28"/>
        <end position="49"/>
    </location>
</feature>
<evidence type="ECO:0000256" key="1">
    <source>
        <dbReference type="SAM" id="MobiDB-lite"/>
    </source>
</evidence>
<dbReference type="AlphaFoldDB" id="A0A0L8KZW0"/>
<dbReference type="STRING" id="67356.AQJ84_26650"/>
<feature type="chain" id="PRO_5039585961" description="Lipoprotein" evidence="2">
    <location>
        <begin position="25"/>
        <end position="318"/>
    </location>
</feature>
<evidence type="ECO:0008006" key="5">
    <source>
        <dbReference type="Google" id="ProtNLM"/>
    </source>
</evidence>
<gene>
    <name evidence="3" type="ORF">ADK37_30870</name>
</gene>
<accession>A0A0L8KZW0</accession>
<feature type="region of interest" description="Disordered" evidence="1">
    <location>
        <begin position="153"/>
        <end position="172"/>
    </location>
</feature>
<protein>
    <recommendedName>
        <fullName evidence="5">Lipoprotein</fullName>
    </recommendedName>
</protein>
<dbReference type="RefSeq" id="WP_225889154.1">
    <property type="nucleotide sequence ID" value="NZ_KQ948996.1"/>
</dbReference>
<comment type="caution">
    <text evidence="3">The sequence shown here is derived from an EMBL/GenBank/DDBJ whole genome shotgun (WGS) entry which is preliminary data.</text>
</comment>
<evidence type="ECO:0000313" key="4">
    <source>
        <dbReference type="Proteomes" id="UP000037251"/>
    </source>
</evidence>
<dbReference type="PROSITE" id="PS51257">
    <property type="entry name" value="PROKAR_LIPOPROTEIN"/>
    <property type="match status" value="1"/>
</dbReference>
<evidence type="ECO:0000313" key="3">
    <source>
        <dbReference type="EMBL" id="KOG31371.1"/>
    </source>
</evidence>
<dbReference type="PATRIC" id="fig|67356.5.peg.6607"/>
<sequence length="318" mass="33998">MKRAFAVACVGAVIVALTSVGCSATASHDGGRADSGGTGAGSVDATPGSEAVGRELTDAEQILVQRAEARLVKTCMESKGFKYWAWSPLTVDDLKGGGYVLTDVTWAKKNGYGGRLADRLQHVQRDDPNSKYANALPEQERIRYSRTLEGGPSSGMLSAELPAGGTVRTPRHGCQAEAGNRLYGDFETWFRAEKIATNLSPLYVPALLKDRRFGRAVEQWSTCMRQAGHPYADPPSVRRQLPSLTQGLSSARAHAAEVELAVAEATCATTTPLGDTARTLDAEYRDKKLGRYAADIASYRRMGLAALARAEDITGSTA</sequence>
<feature type="signal peptide" evidence="2">
    <location>
        <begin position="1"/>
        <end position="24"/>
    </location>
</feature>
<organism evidence="3 4">
    <name type="scientific">Streptomyces resistomycificus</name>
    <dbReference type="NCBI Taxonomy" id="67356"/>
    <lineage>
        <taxon>Bacteria</taxon>
        <taxon>Bacillati</taxon>
        <taxon>Actinomycetota</taxon>
        <taxon>Actinomycetes</taxon>
        <taxon>Kitasatosporales</taxon>
        <taxon>Streptomycetaceae</taxon>
        <taxon>Streptomyces</taxon>
        <taxon>Streptomyces aurantiacus group</taxon>
    </lineage>
</organism>